<feature type="domain" description="CARD" evidence="1">
    <location>
        <begin position="103"/>
        <end position="217"/>
    </location>
</feature>
<dbReference type="Proteomes" id="UP001651880">
    <property type="component" value="Unassembled WGS sequence"/>
</dbReference>
<dbReference type="RefSeq" id="WP_255227155.1">
    <property type="nucleotide sequence ID" value="NZ_JAJEKE010000006.1"/>
</dbReference>
<dbReference type="PROSITE" id="PS50209">
    <property type="entry name" value="CARD"/>
    <property type="match status" value="1"/>
</dbReference>
<name>A0ABT1NEH8_9FIRM</name>
<dbReference type="InterPro" id="IPR001315">
    <property type="entry name" value="CARD"/>
</dbReference>
<dbReference type="EMBL" id="JAJEKE010000006">
    <property type="protein sequence ID" value="MCQ1529642.1"/>
    <property type="molecule type" value="Genomic_DNA"/>
</dbReference>
<evidence type="ECO:0000313" key="2">
    <source>
        <dbReference type="EMBL" id="MCQ1529642.1"/>
    </source>
</evidence>
<gene>
    <name evidence="2" type="ORF">LJD61_08755</name>
</gene>
<sequence length="242" mass="28359">MDKNPSSNKLIIGLLSVALLFPMGAPVFGEHANEASQKYGNIKYGISVDYKAGPEFKSAYKKNGAGMKAVLDSLVEERTITREKADKIMQYIEKRNQERKNMTEEQRKAQIKSKRIGLLDELKKEGIITDEEAGLIREKRRQIHEEKIAKDLNGLVEKGIIKSRDVEKIKDYLKVEREERRKMFEQLKDMTEEQKKEFFQNYKKSRKDVVQKMIDDKVINEKQAEEIRKIMPQYNKCKKDRQ</sequence>
<evidence type="ECO:0000313" key="3">
    <source>
        <dbReference type="Proteomes" id="UP001651880"/>
    </source>
</evidence>
<keyword evidence="3" id="KW-1185">Reference proteome</keyword>
<comment type="caution">
    <text evidence="2">The sequence shown here is derived from an EMBL/GenBank/DDBJ whole genome shotgun (WGS) entry which is preliminary data.</text>
</comment>
<evidence type="ECO:0000259" key="1">
    <source>
        <dbReference type="PROSITE" id="PS50209"/>
    </source>
</evidence>
<proteinExistence type="predicted"/>
<protein>
    <recommendedName>
        <fullName evidence="1">CARD domain-containing protein</fullName>
    </recommendedName>
</protein>
<reference evidence="2 3" key="1">
    <citation type="submission" date="2021-10" db="EMBL/GenBank/DDBJ databases">
        <title>Lutispora strain m25 sp. nov., a thermophilic, non-spore-forming bacterium isolated from a lab-scale methanogenic bioreactor digesting anaerobic sludge.</title>
        <authorList>
            <person name="El Houari A."/>
            <person name="Mcdonald J."/>
        </authorList>
    </citation>
    <scope>NUCLEOTIDE SEQUENCE [LARGE SCALE GENOMIC DNA]</scope>
    <source>
        <strain evidence="3">m25</strain>
    </source>
</reference>
<accession>A0ABT1NEH8</accession>
<organism evidence="2 3">
    <name type="scientific">Lutispora saccharofermentans</name>
    <dbReference type="NCBI Taxonomy" id="3024236"/>
    <lineage>
        <taxon>Bacteria</taxon>
        <taxon>Bacillati</taxon>
        <taxon>Bacillota</taxon>
        <taxon>Clostridia</taxon>
        <taxon>Lutisporales</taxon>
        <taxon>Lutisporaceae</taxon>
        <taxon>Lutispora</taxon>
    </lineage>
</organism>